<evidence type="ECO:0000256" key="5">
    <source>
        <dbReference type="ARBA" id="ARBA00022692"/>
    </source>
</evidence>
<evidence type="ECO:0000256" key="4">
    <source>
        <dbReference type="ARBA" id="ARBA00022452"/>
    </source>
</evidence>
<proteinExistence type="inferred from homology"/>
<dbReference type="AlphaFoldDB" id="A0A926JRF5"/>
<reference evidence="9 10" key="1">
    <citation type="submission" date="2020-09" db="EMBL/GenBank/DDBJ databases">
        <title>Sinomicrobium weinanense sp. nov., a halophilic bacteria isolated from saline-alkali soil.</title>
        <authorList>
            <person name="Wu P."/>
            <person name="Ren H."/>
            <person name="Mei Y."/>
            <person name="Liang Y."/>
            <person name="Chen Z."/>
        </authorList>
    </citation>
    <scope>NUCLEOTIDE SEQUENCE [LARGE SCALE GENOMIC DNA]</scope>
    <source>
        <strain evidence="9 10">FJxs</strain>
    </source>
</reference>
<dbReference type="SUPFAM" id="SSF56954">
    <property type="entry name" value="Outer membrane efflux proteins (OEP)"/>
    <property type="match status" value="1"/>
</dbReference>
<dbReference type="PANTHER" id="PTHR30026:SF20">
    <property type="entry name" value="OUTER MEMBRANE PROTEIN TOLC"/>
    <property type="match status" value="1"/>
</dbReference>
<comment type="similarity">
    <text evidence="2">Belongs to the outer membrane factor (OMF) (TC 1.B.17) family.</text>
</comment>
<evidence type="ECO:0000256" key="3">
    <source>
        <dbReference type="ARBA" id="ARBA00022448"/>
    </source>
</evidence>
<organism evidence="9 10">
    <name type="scientific">Sinomicrobium weinanense</name>
    <dbReference type="NCBI Taxonomy" id="2842200"/>
    <lineage>
        <taxon>Bacteria</taxon>
        <taxon>Pseudomonadati</taxon>
        <taxon>Bacteroidota</taxon>
        <taxon>Flavobacteriia</taxon>
        <taxon>Flavobacteriales</taxon>
        <taxon>Flavobacteriaceae</taxon>
        <taxon>Sinomicrobium</taxon>
    </lineage>
</organism>
<protein>
    <submittedName>
        <fullName evidence="9">TolC family protein</fullName>
    </submittedName>
</protein>
<comment type="subcellular location">
    <subcellularLocation>
        <location evidence="1">Cell outer membrane</location>
    </subcellularLocation>
</comment>
<dbReference type="Gene3D" id="1.20.1600.10">
    <property type="entry name" value="Outer membrane efflux proteins (OEP)"/>
    <property type="match status" value="1"/>
</dbReference>
<dbReference type="PANTHER" id="PTHR30026">
    <property type="entry name" value="OUTER MEMBRANE PROTEIN TOLC"/>
    <property type="match status" value="1"/>
</dbReference>
<dbReference type="Proteomes" id="UP000653730">
    <property type="component" value="Unassembled WGS sequence"/>
</dbReference>
<dbReference type="GO" id="GO:0015288">
    <property type="term" value="F:porin activity"/>
    <property type="evidence" value="ECO:0007669"/>
    <property type="project" value="TreeGrafter"/>
</dbReference>
<dbReference type="GO" id="GO:1990281">
    <property type="term" value="C:efflux pump complex"/>
    <property type="evidence" value="ECO:0007669"/>
    <property type="project" value="TreeGrafter"/>
</dbReference>
<accession>A0A926JRF5</accession>
<gene>
    <name evidence="9" type="ORF">IBL28_08515</name>
</gene>
<feature type="coiled-coil region" evidence="8">
    <location>
        <begin position="305"/>
        <end position="357"/>
    </location>
</feature>
<sequence>MEIEKLQLQEKSVWNTYVPKVEGTALYSYFDGRLTMDIPTVTTPSENIQLFEGKTSFDNYGNIFHGSILAKTVIFSGFQIVNGAKAIQRKTEGMQHLLDAGKDVVVREVIHTFDQLTLLDEAEKVINGSEKRLAAEASRVGRAVEQGLAIPYDRDKISLARLELKMRRTELKGKRDVLYQKIHYLTGYSREQAVNVQNKVTPYLITDEKILSIAGKQEIKALESFREAQEYLLKKEKGSYFPTIGAFGGLTYSSLFDGSFTTPTIPLLDRSLNLGLNQATLGPNWLIGLGLRWEIFSGFERHHKISEAKINVRQLQDQIDDTREKLQLLLDNNYANVRVLNEKIEIASQQEKIAQNNVNISVKQYQQGLIGISERLESENDLLKSSMNRVNIIIEQRQATLETLLATGKLMHFISR</sequence>
<evidence type="ECO:0000313" key="9">
    <source>
        <dbReference type="EMBL" id="MBC9796006.1"/>
    </source>
</evidence>
<name>A0A926JRF5_9FLAO</name>
<evidence type="ECO:0000313" key="10">
    <source>
        <dbReference type="Proteomes" id="UP000653730"/>
    </source>
</evidence>
<keyword evidence="5" id="KW-0812">Transmembrane</keyword>
<comment type="caution">
    <text evidence="9">The sequence shown here is derived from an EMBL/GenBank/DDBJ whole genome shotgun (WGS) entry which is preliminary data.</text>
</comment>
<dbReference type="InterPro" id="IPR051906">
    <property type="entry name" value="TolC-like"/>
</dbReference>
<keyword evidence="6" id="KW-0472">Membrane</keyword>
<keyword evidence="7" id="KW-0998">Cell outer membrane</keyword>
<evidence type="ECO:0000256" key="2">
    <source>
        <dbReference type="ARBA" id="ARBA00007613"/>
    </source>
</evidence>
<keyword evidence="10" id="KW-1185">Reference proteome</keyword>
<dbReference type="Pfam" id="PF02321">
    <property type="entry name" value="OEP"/>
    <property type="match status" value="1"/>
</dbReference>
<evidence type="ECO:0000256" key="1">
    <source>
        <dbReference type="ARBA" id="ARBA00004442"/>
    </source>
</evidence>
<dbReference type="GO" id="GO:0009279">
    <property type="term" value="C:cell outer membrane"/>
    <property type="evidence" value="ECO:0007669"/>
    <property type="project" value="UniProtKB-SubCell"/>
</dbReference>
<evidence type="ECO:0000256" key="8">
    <source>
        <dbReference type="SAM" id="Coils"/>
    </source>
</evidence>
<evidence type="ECO:0000256" key="7">
    <source>
        <dbReference type="ARBA" id="ARBA00023237"/>
    </source>
</evidence>
<dbReference type="EMBL" id="JACVDC010000019">
    <property type="protein sequence ID" value="MBC9796006.1"/>
    <property type="molecule type" value="Genomic_DNA"/>
</dbReference>
<keyword evidence="4" id="KW-1134">Transmembrane beta strand</keyword>
<keyword evidence="8" id="KW-0175">Coiled coil</keyword>
<evidence type="ECO:0000256" key="6">
    <source>
        <dbReference type="ARBA" id="ARBA00023136"/>
    </source>
</evidence>
<dbReference type="GO" id="GO:0015562">
    <property type="term" value="F:efflux transmembrane transporter activity"/>
    <property type="evidence" value="ECO:0007669"/>
    <property type="project" value="InterPro"/>
</dbReference>
<keyword evidence="3" id="KW-0813">Transport</keyword>
<dbReference type="InterPro" id="IPR003423">
    <property type="entry name" value="OMP_efflux"/>
</dbReference>